<dbReference type="RefSeq" id="WP_122105895.1">
    <property type="nucleotide sequence ID" value="NZ_JBHSKV010000021.1"/>
</dbReference>
<dbReference type="Pfam" id="PF24035">
    <property type="entry name" value="DUF7344"/>
    <property type="match status" value="1"/>
</dbReference>
<proteinExistence type="predicted"/>
<protein>
    <submittedName>
        <fullName evidence="2">ArsR family transcriptional regulator</fullName>
    </submittedName>
</protein>
<sequence length="131" mass="14771">MNDGRDVSREFDVGSKPAGAVRLSDDRLYRALASTRRRRLSWFLLEEGRCTVEESVNVLLGWAAAEADTMRTPDDRRRLVIELVHVHLPILEDSGIVSYDRTDGIVELETLDPPVEELIRRSVGSEPSARP</sequence>
<dbReference type="Gene3D" id="1.10.10.10">
    <property type="entry name" value="Winged helix-like DNA-binding domain superfamily/Winged helix DNA-binding domain"/>
    <property type="match status" value="1"/>
</dbReference>
<name>A0ABD5QVC7_9EURY</name>
<dbReference type="InterPro" id="IPR055768">
    <property type="entry name" value="DUF7344"/>
</dbReference>
<dbReference type="EMBL" id="JBHSKV010000021">
    <property type="protein sequence ID" value="MFC5136035.1"/>
    <property type="molecule type" value="Genomic_DNA"/>
</dbReference>
<gene>
    <name evidence="2" type="ORF">ACFPJA_15075</name>
</gene>
<accession>A0ABD5QVC7</accession>
<evidence type="ECO:0000259" key="1">
    <source>
        <dbReference type="Pfam" id="PF24035"/>
    </source>
</evidence>
<reference evidence="2 3" key="1">
    <citation type="journal article" date="2019" name="Int. J. Syst. Evol. Microbiol.">
        <title>The Global Catalogue of Microorganisms (GCM) 10K type strain sequencing project: providing services to taxonomists for standard genome sequencing and annotation.</title>
        <authorList>
            <consortium name="The Broad Institute Genomics Platform"/>
            <consortium name="The Broad Institute Genome Sequencing Center for Infectious Disease"/>
            <person name="Wu L."/>
            <person name="Ma J."/>
        </authorList>
    </citation>
    <scope>NUCLEOTIDE SEQUENCE [LARGE SCALE GENOMIC DNA]</scope>
    <source>
        <strain evidence="2 3">CGMCC 1.16026</strain>
    </source>
</reference>
<comment type="caution">
    <text evidence="2">The sequence shown here is derived from an EMBL/GenBank/DDBJ whole genome shotgun (WGS) entry which is preliminary data.</text>
</comment>
<organism evidence="2 3">
    <name type="scientific">Halorubrum glutamatedens</name>
    <dbReference type="NCBI Taxonomy" id="2707018"/>
    <lineage>
        <taxon>Archaea</taxon>
        <taxon>Methanobacteriati</taxon>
        <taxon>Methanobacteriota</taxon>
        <taxon>Stenosarchaea group</taxon>
        <taxon>Halobacteria</taxon>
        <taxon>Halobacteriales</taxon>
        <taxon>Haloferacaceae</taxon>
        <taxon>Halorubrum</taxon>
    </lineage>
</organism>
<feature type="domain" description="DUF7344" evidence="1">
    <location>
        <begin position="30"/>
        <end position="107"/>
    </location>
</feature>
<dbReference type="Proteomes" id="UP001596145">
    <property type="component" value="Unassembled WGS sequence"/>
</dbReference>
<keyword evidence="3" id="KW-1185">Reference proteome</keyword>
<evidence type="ECO:0000313" key="2">
    <source>
        <dbReference type="EMBL" id="MFC5136035.1"/>
    </source>
</evidence>
<dbReference type="AlphaFoldDB" id="A0ABD5QVC7"/>
<evidence type="ECO:0000313" key="3">
    <source>
        <dbReference type="Proteomes" id="UP001596145"/>
    </source>
</evidence>
<dbReference type="InterPro" id="IPR036388">
    <property type="entry name" value="WH-like_DNA-bd_sf"/>
</dbReference>